<keyword evidence="3" id="KW-1185">Reference proteome</keyword>
<evidence type="ECO:0000313" key="3">
    <source>
        <dbReference type="Proteomes" id="UP000029846"/>
    </source>
</evidence>
<dbReference type="STRING" id="376733.SAMN04487972_12013"/>
<reference evidence="1 3" key="2">
    <citation type="submission" date="2014-10" db="EMBL/GenBank/DDBJ databases">
        <title>Paracoccus sanguinis sp. nov., isolated from clinical specimens of New York State patients.</title>
        <authorList>
            <person name="Mingle L.A."/>
            <person name="Cole J.A."/>
            <person name="Lapierre P."/>
            <person name="Musser K.A."/>
        </authorList>
    </citation>
    <scope>NUCLEOTIDE SEQUENCE [LARGE SCALE GENOMIC DNA]</scope>
    <source>
        <strain evidence="1 3">JCM 14014</strain>
    </source>
</reference>
<evidence type="ECO:0000313" key="2">
    <source>
        <dbReference type="EMBL" id="SFA58302.1"/>
    </source>
</evidence>
<dbReference type="RefSeq" id="WP_036742600.1">
    <property type="nucleotide sequence ID" value="NZ_FOJO01000020.1"/>
</dbReference>
<reference evidence="1 3" key="1">
    <citation type="submission" date="2014-09" db="EMBL/GenBank/DDBJ databases">
        <authorList>
            <person name="McGinnis J.M."/>
            <person name="Wolfgang W.J."/>
        </authorList>
    </citation>
    <scope>NUCLEOTIDE SEQUENCE [LARGE SCALE GENOMIC DNA]</scope>
    <source>
        <strain evidence="1 3">JCM 14014</strain>
    </source>
</reference>
<reference evidence="2 4" key="3">
    <citation type="submission" date="2016-10" db="EMBL/GenBank/DDBJ databases">
        <authorList>
            <person name="de Groot N.N."/>
        </authorList>
    </citation>
    <scope>NUCLEOTIDE SEQUENCE [LARGE SCALE GENOMIC DNA]</scope>
    <source>
        <strain evidence="2 4">CGMCC 1.6117</strain>
    </source>
</reference>
<evidence type="ECO:0000313" key="1">
    <source>
        <dbReference type="EMBL" id="KGJ03282.1"/>
    </source>
</evidence>
<evidence type="ECO:0000313" key="4">
    <source>
        <dbReference type="Proteomes" id="UP000182312"/>
    </source>
</evidence>
<gene>
    <name evidence="1" type="ORF">IT41_14615</name>
    <name evidence="2" type="ORF">SAMN04487972_12013</name>
</gene>
<dbReference type="EMBL" id="FOJO01000020">
    <property type="protein sequence ID" value="SFA58302.1"/>
    <property type="molecule type" value="Genomic_DNA"/>
</dbReference>
<dbReference type="Proteomes" id="UP000029846">
    <property type="component" value="Unassembled WGS sequence"/>
</dbReference>
<accession>A0A099EZD3</accession>
<sequence length="104" mass="11242">MEERRGCQGLVIRSCPLPESTPESSIDPRSDISSDDLADVIAAIEDAQEEDYEALDEILQGEFGKDLVTLAPDLVATALLSLWSPEQRIIRKSALGLLVEGTGT</sequence>
<dbReference type="AlphaFoldDB" id="A0A099EZD3"/>
<name>A0A099EZD3_9RHOB</name>
<organism evidence="1 3">
    <name type="scientific">Paracoccus halophilus</name>
    <dbReference type="NCBI Taxonomy" id="376733"/>
    <lineage>
        <taxon>Bacteria</taxon>
        <taxon>Pseudomonadati</taxon>
        <taxon>Pseudomonadota</taxon>
        <taxon>Alphaproteobacteria</taxon>
        <taxon>Rhodobacterales</taxon>
        <taxon>Paracoccaceae</taxon>
        <taxon>Paracoccus</taxon>
    </lineage>
</organism>
<proteinExistence type="predicted"/>
<dbReference type="EMBL" id="JRKN01000023">
    <property type="protein sequence ID" value="KGJ03282.1"/>
    <property type="molecule type" value="Genomic_DNA"/>
</dbReference>
<dbReference type="Proteomes" id="UP000182312">
    <property type="component" value="Unassembled WGS sequence"/>
</dbReference>
<protein>
    <submittedName>
        <fullName evidence="1">Uncharacterized protein</fullName>
    </submittedName>
</protein>